<keyword evidence="2" id="KW-1185">Reference proteome</keyword>
<dbReference type="Proteomes" id="UP000265703">
    <property type="component" value="Unassembled WGS sequence"/>
</dbReference>
<dbReference type="EMBL" id="QKYT01000032">
    <property type="protein sequence ID" value="RIA97257.1"/>
    <property type="molecule type" value="Genomic_DNA"/>
</dbReference>
<organism evidence="1 2">
    <name type="scientific">Glomus cerebriforme</name>
    <dbReference type="NCBI Taxonomy" id="658196"/>
    <lineage>
        <taxon>Eukaryota</taxon>
        <taxon>Fungi</taxon>
        <taxon>Fungi incertae sedis</taxon>
        <taxon>Mucoromycota</taxon>
        <taxon>Glomeromycotina</taxon>
        <taxon>Glomeromycetes</taxon>
        <taxon>Glomerales</taxon>
        <taxon>Glomeraceae</taxon>
        <taxon>Glomus</taxon>
    </lineage>
</organism>
<evidence type="ECO:0000313" key="2">
    <source>
        <dbReference type="Proteomes" id="UP000265703"/>
    </source>
</evidence>
<comment type="caution">
    <text evidence="1">The sequence shown here is derived from an EMBL/GenBank/DDBJ whole genome shotgun (WGS) entry which is preliminary data.</text>
</comment>
<protein>
    <submittedName>
        <fullName evidence="1">Uncharacterized protein</fullName>
    </submittedName>
</protein>
<evidence type="ECO:0000313" key="1">
    <source>
        <dbReference type="EMBL" id="RIA97257.1"/>
    </source>
</evidence>
<sequence length="90" mass="10941">MRLGERYYKKFLSIFWKKLVFDYNRIYEKNVMIRMVSNNAVEMLILLSEMEEGVNVTLRKIEFLLLSKIGEGIDEENEEDKKDYEMEQMM</sequence>
<dbReference type="AlphaFoldDB" id="A0A397TLA8"/>
<reference evidence="1 2" key="1">
    <citation type="submission" date="2018-06" db="EMBL/GenBank/DDBJ databases">
        <title>Comparative genomics reveals the genomic features of Rhizophagus irregularis, R. cerebriforme, R. diaphanum and Gigaspora rosea, and their symbiotic lifestyle signature.</title>
        <authorList>
            <person name="Morin E."/>
            <person name="San Clemente H."/>
            <person name="Chen E.C.H."/>
            <person name="De La Providencia I."/>
            <person name="Hainaut M."/>
            <person name="Kuo A."/>
            <person name="Kohler A."/>
            <person name="Murat C."/>
            <person name="Tang N."/>
            <person name="Roy S."/>
            <person name="Loubradou J."/>
            <person name="Henrissat B."/>
            <person name="Grigoriev I.V."/>
            <person name="Corradi N."/>
            <person name="Roux C."/>
            <person name="Martin F.M."/>
        </authorList>
    </citation>
    <scope>NUCLEOTIDE SEQUENCE [LARGE SCALE GENOMIC DNA]</scope>
    <source>
        <strain evidence="1 2">DAOM 227022</strain>
    </source>
</reference>
<gene>
    <name evidence="1" type="ORF">C1645_814338</name>
</gene>
<proteinExistence type="predicted"/>
<accession>A0A397TLA8</accession>
<name>A0A397TLA8_9GLOM</name>